<dbReference type="InterPro" id="IPR052430">
    <property type="entry name" value="IVT-Associated"/>
</dbReference>
<feature type="compositionally biased region" description="Polar residues" evidence="5">
    <location>
        <begin position="1"/>
        <end position="11"/>
    </location>
</feature>
<dbReference type="GO" id="GO:0016020">
    <property type="term" value="C:membrane"/>
    <property type="evidence" value="ECO:0007669"/>
    <property type="project" value="UniProtKB-SubCell"/>
</dbReference>
<feature type="region of interest" description="Disordered" evidence="5">
    <location>
        <begin position="405"/>
        <end position="441"/>
    </location>
</feature>
<feature type="transmembrane region" description="Helical" evidence="6">
    <location>
        <begin position="254"/>
        <end position="272"/>
    </location>
</feature>
<evidence type="ECO:0000256" key="4">
    <source>
        <dbReference type="ARBA" id="ARBA00023136"/>
    </source>
</evidence>
<feature type="compositionally biased region" description="Polar residues" evidence="5">
    <location>
        <begin position="27"/>
        <end position="59"/>
    </location>
</feature>
<evidence type="ECO:0000256" key="3">
    <source>
        <dbReference type="ARBA" id="ARBA00022989"/>
    </source>
</evidence>
<sequence>MSTTNYPSTPGSPRMSRAKLRHATFIDPQTATKSKRTFSLTPVPTENGNSFSNGSNTPLLQDEPESPQDPDRFYWLNGPPSRWNKVKEYGYKAKDFAQSETGKSMFKCALAYLLGSMATFVPFFSSFFGRQDSKHLVATITVYFHPARSLGSMFDATILAFIAFIYTAFVSIVSMSMSVLFTDKLHQPAIGHAIILVLFVGGGLGFVGWVKLKKGDPLVNIACSLTSLSLITVLTKEGAVQDGNYSFYKISQILKMIIAGVICTMLVSFLIFPSSGRRNLKKNMTDVSDQLSDMLGLITRSFISGDEHELEDHDYVAVSDQYKKSSAKVAANLKEAKYEHYFFGDERVAALESRLAQCLQMIGQSIGGLRSAAAMQFVIANVSLDSSDPRIRKASLAWSDTQSLRNTAGVSGPRSEPEVPSKARPKDISRRGPNGQDPRPWRTPQQIFELFIQHLGPSMRSLAYTLKEILDDLPFDPDNDYSVAVNPRFELSLERALSLYRENRKEALKAVYDKKDMDRNRPIEVEADWEEAAACCGHFSFSLLEVAEQIKHFLHCLDDLQIEVEDPSGSRSWSWLKFWRRGESPVSLLPLELYDTDHNKLKDIPDPQSREARDRQYWEESQKSKWKQGLSRQIYNLFALLRQEDNKFAIKVGFGAMLYALPSYISATRPIYSRYRGEWGLLSYMLVCSMTIGASNTTGAQRFLGTALGAVLALVAWEISGDNPVVLAFFGFLMAYWTAWIIIGKGKGPMGRFIMLTYNLSCLYAYSLLIADDLYDDDGDEEDDKSKHPLVYSIAGHRVVAVLSGVIWGLIITRAVWPISARQKLKDGISLLWLRMGLIWKRDPLAVFTEGESDHSYMNLREENDLQRFLAKLQGLVDASKHEFELRRPFPHNTYDKILKSTNRMLEAFHAMSVVIQKDANATPGELALLKATTEERSELCARLSHQFSVLASSVKLECSIATDVLPSANHTRDRLLARIFSYRKEDADEQKTDDEDYSLLYTYALVTGQLGMEVMTCLKEVEDLFGVLDEESLMLQ</sequence>
<feature type="transmembrane region" description="Helical" evidence="6">
    <location>
        <begin position="109"/>
        <end position="129"/>
    </location>
</feature>
<feature type="transmembrane region" description="Helical" evidence="6">
    <location>
        <begin position="750"/>
        <end position="770"/>
    </location>
</feature>
<feature type="transmembrane region" description="Helical" evidence="6">
    <location>
        <begin position="790"/>
        <end position="817"/>
    </location>
</feature>
<evidence type="ECO:0000256" key="1">
    <source>
        <dbReference type="ARBA" id="ARBA00004141"/>
    </source>
</evidence>
<evidence type="ECO:0000313" key="8">
    <source>
        <dbReference type="EMBL" id="KAK5954829.1"/>
    </source>
</evidence>
<evidence type="ECO:0000256" key="2">
    <source>
        <dbReference type="ARBA" id="ARBA00022692"/>
    </source>
</evidence>
<dbReference type="AlphaFoldDB" id="A0AAN8I6N8"/>
<feature type="transmembrane region" description="Helical" evidence="6">
    <location>
        <begin position="725"/>
        <end position="743"/>
    </location>
</feature>
<evidence type="ECO:0000313" key="9">
    <source>
        <dbReference type="Proteomes" id="UP001316803"/>
    </source>
</evidence>
<feature type="transmembrane region" description="Helical" evidence="6">
    <location>
        <begin position="217"/>
        <end position="234"/>
    </location>
</feature>
<evidence type="ECO:0000259" key="7">
    <source>
        <dbReference type="Pfam" id="PF13515"/>
    </source>
</evidence>
<dbReference type="Proteomes" id="UP001316803">
    <property type="component" value="Unassembled WGS sequence"/>
</dbReference>
<feature type="transmembrane region" description="Helical" evidence="6">
    <location>
        <begin position="703"/>
        <end position="719"/>
    </location>
</feature>
<keyword evidence="4 6" id="KW-0472">Membrane</keyword>
<accession>A0AAN8I6N8</accession>
<dbReference type="InterPro" id="IPR023244">
    <property type="entry name" value="Brefeldin_A-sensitivity_4"/>
</dbReference>
<reference evidence="8 9" key="1">
    <citation type="submission" date="2022-12" db="EMBL/GenBank/DDBJ databases">
        <title>Genomic features and morphological characterization of a novel Knufia sp. strain isolated from spacecraft assembly facility.</title>
        <authorList>
            <person name="Teixeira M."/>
            <person name="Chander A.M."/>
            <person name="Stajich J.E."/>
            <person name="Venkateswaran K."/>
        </authorList>
    </citation>
    <scope>NUCLEOTIDE SEQUENCE [LARGE SCALE GENOMIC DNA]</scope>
    <source>
        <strain evidence="8 9">FJI-L2-BK-P2</strain>
    </source>
</reference>
<evidence type="ECO:0000256" key="5">
    <source>
        <dbReference type="SAM" id="MobiDB-lite"/>
    </source>
</evidence>
<feature type="transmembrane region" description="Helical" evidence="6">
    <location>
        <begin position="648"/>
        <end position="667"/>
    </location>
</feature>
<feature type="transmembrane region" description="Helical" evidence="6">
    <location>
        <begin position="189"/>
        <end position="210"/>
    </location>
</feature>
<evidence type="ECO:0000256" key="6">
    <source>
        <dbReference type="SAM" id="Phobius"/>
    </source>
</evidence>
<comment type="caution">
    <text evidence="8">The sequence shown here is derived from an EMBL/GenBank/DDBJ whole genome shotgun (WGS) entry which is preliminary data.</text>
</comment>
<dbReference type="InterPro" id="IPR049453">
    <property type="entry name" value="Memb_transporter_dom"/>
</dbReference>
<protein>
    <recommendedName>
        <fullName evidence="7">Integral membrane bound transporter domain-containing protein</fullName>
    </recommendedName>
</protein>
<proteinExistence type="predicted"/>
<dbReference type="Pfam" id="PF13515">
    <property type="entry name" value="FUSC_2"/>
    <property type="match status" value="1"/>
</dbReference>
<keyword evidence="3 6" id="KW-1133">Transmembrane helix</keyword>
<organism evidence="8 9">
    <name type="scientific">Knufia fluminis</name>
    <dbReference type="NCBI Taxonomy" id="191047"/>
    <lineage>
        <taxon>Eukaryota</taxon>
        <taxon>Fungi</taxon>
        <taxon>Dikarya</taxon>
        <taxon>Ascomycota</taxon>
        <taxon>Pezizomycotina</taxon>
        <taxon>Eurotiomycetes</taxon>
        <taxon>Chaetothyriomycetidae</taxon>
        <taxon>Chaetothyriales</taxon>
        <taxon>Trichomeriaceae</taxon>
        <taxon>Knufia</taxon>
    </lineage>
</organism>
<feature type="domain" description="Integral membrane bound transporter" evidence="7">
    <location>
        <begin position="672"/>
        <end position="812"/>
    </location>
</feature>
<dbReference type="EMBL" id="JAKLMC020000008">
    <property type="protein sequence ID" value="KAK5954829.1"/>
    <property type="molecule type" value="Genomic_DNA"/>
</dbReference>
<comment type="subcellular location">
    <subcellularLocation>
        <location evidence="1">Membrane</location>
        <topology evidence="1">Multi-pass membrane protein</topology>
    </subcellularLocation>
</comment>
<keyword evidence="2 6" id="KW-0812">Transmembrane</keyword>
<feature type="region of interest" description="Disordered" evidence="5">
    <location>
        <begin position="1"/>
        <end position="70"/>
    </location>
</feature>
<dbReference type="PRINTS" id="PR02047">
    <property type="entry name" value="BREFELDNASP4"/>
</dbReference>
<gene>
    <name evidence="8" type="ORF">OHC33_004555</name>
</gene>
<dbReference type="PANTHER" id="PTHR47804">
    <property type="entry name" value="60S RIBOSOMAL PROTEIN L19"/>
    <property type="match status" value="1"/>
</dbReference>
<keyword evidence="9" id="KW-1185">Reference proteome</keyword>
<feature type="transmembrane region" description="Helical" evidence="6">
    <location>
        <begin position="150"/>
        <end position="169"/>
    </location>
</feature>
<name>A0AAN8I6N8_9EURO</name>
<feature type="compositionally biased region" description="Basic and acidic residues" evidence="5">
    <location>
        <begin position="415"/>
        <end position="430"/>
    </location>
</feature>
<feature type="transmembrane region" description="Helical" evidence="6">
    <location>
        <begin position="679"/>
        <end position="696"/>
    </location>
</feature>
<dbReference type="PANTHER" id="PTHR47804:SF1">
    <property type="entry name" value="DUF2421 DOMAIN-CONTAINING PROTEIN"/>
    <property type="match status" value="1"/>
</dbReference>